<dbReference type="Proteomes" id="UP000295711">
    <property type="component" value="Unassembled WGS sequence"/>
</dbReference>
<dbReference type="Gene3D" id="3.40.50.620">
    <property type="entry name" value="HUPs"/>
    <property type="match status" value="1"/>
</dbReference>
<dbReference type="GO" id="GO:0009055">
    <property type="term" value="F:electron transfer activity"/>
    <property type="evidence" value="ECO:0007669"/>
    <property type="project" value="InterPro"/>
</dbReference>
<dbReference type="OrthoDB" id="9804960at2"/>
<evidence type="ECO:0000313" key="4">
    <source>
        <dbReference type="Proteomes" id="UP000295711"/>
    </source>
</evidence>
<reference evidence="3 4" key="1">
    <citation type="submission" date="2019-03" db="EMBL/GenBank/DDBJ databases">
        <title>Genomic Encyclopedia of Type Strains, Phase IV (KMG-IV): sequencing the most valuable type-strain genomes for metagenomic binning, comparative biology and taxonomic classification.</title>
        <authorList>
            <person name="Goeker M."/>
        </authorList>
    </citation>
    <scope>NUCLEOTIDE SEQUENCE [LARGE SCALE GENOMIC DNA]</scope>
    <source>
        <strain evidence="3 4">DSM 28559</strain>
    </source>
</reference>
<proteinExistence type="predicted"/>
<dbReference type="InterPro" id="IPR014729">
    <property type="entry name" value="Rossmann-like_a/b/a_fold"/>
</dbReference>
<dbReference type="AlphaFoldDB" id="A0A4R2LLY8"/>
<dbReference type="CDD" id="cd01714">
    <property type="entry name" value="ETF_beta"/>
    <property type="match status" value="1"/>
</dbReference>
<dbReference type="RefSeq" id="WP_132088237.1">
    <property type="nucleotide sequence ID" value="NZ_JANKAQ010000002.1"/>
</dbReference>
<dbReference type="PANTHER" id="PTHR21294:SF17">
    <property type="entry name" value="PROTEIN FIXA"/>
    <property type="match status" value="1"/>
</dbReference>
<dbReference type="EMBL" id="SLXA01000001">
    <property type="protein sequence ID" value="TCO86674.1"/>
    <property type="molecule type" value="Genomic_DNA"/>
</dbReference>
<feature type="domain" description="Electron transfer flavoprotein alpha/beta-subunit N-terminal" evidence="2">
    <location>
        <begin position="22"/>
        <end position="212"/>
    </location>
</feature>
<evidence type="ECO:0000313" key="3">
    <source>
        <dbReference type="EMBL" id="TCO86674.1"/>
    </source>
</evidence>
<dbReference type="PANTHER" id="PTHR21294">
    <property type="entry name" value="ELECTRON TRANSFER FLAVOPROTEIN BETA-SUBUNIT"/>
    <property type="match status" value="1"/>
</dbReference>
<dbReference type="SMART" id="SM00893">
    <property type="entry name" value="ETF"/>
    <property type="match status" value="1"/>
</dbReference>
<evidence type="ECO:0000256" key="1">
    <source>
        <dbReference type="ARBA" id="ARBA00042002"/>
    </source>
</evidence>
<name>A0A4R2LLY8_9FIRM</name>
<dbReference type="InterPro" id="IPR033948">
    <property type="entry name" value="ETF_beta_N"/>
</dbReference>
<keyword evidence="4" id="KW-1185">Reference proteome</keyword>
<gene>
    <name evidence="3" type="ORF">EV212_101467</name>
</gene>
<sequence length="258" mass="27296">MNIYVLMKQVPVISDIKIDHRTFTVDRSTAGTMMNPVDAHAVSAAVALKKSLGGTVTVLSMGNESCEAQLRESAGMGADRLVRITDEAFSGADTLVTAKVLAAAVKHLGDADCIFCGQASLDGATGQIGAKLAALLNIGLLNCAAQIDIDEKGLTIHQKAGKGYEIWQADFPLICSVTEDANELAPMTLKGKMAAKKAVITLLSNADLNIAPEALHSPSHIEALFPASRQEVGMKITGTTEKESARKLADILFERHLI</sequence>
<comment type="caution">
    <text evidence="3">The sequence shown here is derived from an EMBL/GenBank/DDBJ whole genome shotgun (WGS) entry which is preliminary data.</text>
</comment>
<dbReference type="PIRSF" id="PIRSF000090">
    <property type="entry name" value="Beta-ETF"/>
    <property type="match status" value="1"/>
</dbReference>
<evidence type="ECO:0000259" key="2">
    <source>
        <dbReference type="SMART" id="SM00893"/>
    </source>
</evidence>
<dbReference type="InterPro" id="IPR012255">
    <property type="entry name" value="ETF_b"/>
</dbReference>
<dbReference type="Pfam" id="PF01012">
    <property type="entry name" value="ETF"/>
    <property type="match status" value="1"/>
</dbReference>
<protein>
    <recommendedName>
        <fullName evidence="1">Electron transfer flavoprotein small subunit</fullName>
    </recommendedName>
</protein>
<dbReference type="SUPFAM" id="SSF52402">
    <property type="entry name" value="Adenine nucleotide alpha hydrolases-like"/>
    <property type="match status" value="1"/>
</dbReference>
<accession>A0A4R2LLY8</accession>
<dbReference type="InterPro" id="IPR014730">
    <property type="entry name" value="ETF_a/b_N"/>
</dbReference>
<organism evidence="3 4">
    <name type="scientific">Frisingicoccus caecimuris</name>
    <dbReference type="NCBI Taxonomy" id="1796636"/>
    <lineage>
        <taxon>Bacteria</taxon>
        <taxon>Bacillati</taxon>
        <taxon>Bacillota</taxon>
        <taxon>Clostridia</taxon>
        <taxon>Lachnospirales</taxon>
        <taxon>Lachnospiraceae</taxon>
        <taxon>Frisingicoccus</taxon>
    </lineage>
</organism>